<dbReference type="GO" id="GO:0006508">
    <property type="term" value="P:proteolysis"/>
    <property type="evidence" value="ECO:0007669"/>
    <property type="project" value="InterPro"/>
</dbReference>
<dbReference type="InterPro" id="IPR032466">
    <property type="entry name" value="Metal_Hydrolase"/>
</dbReference>
<organism evidence="1 2">
    <name type="scientific">Amycolatopsis sulphurea</name>
    <dbReference type="NCBI Taxonomy" id="76022"/>
    <lineage>
        <taxon>Bacteria</taxon>
        <taxon>Bacillati</taxon>
        <taxon>Actinomycetota</taxon>
        <taxon>Actinomycetes</taxon>
        <taxon>Pseudonocardiales</taxon>
        <taxon>Pseudonocardiaceae</taxon>
        <taxon>Amycolatopsis</taxon>
    </lineage>
</organism>
<dbReference type="GO" id="GO:0070573">
    <property type="term" value="F:metallodipeptidase activity"/>
    <property type="evidence" value="ECO:0007669"/>
    <property type="project" value="InterPro"/>
</dbReference>
<dbReference type="AlphaFoldDB" id="A0A2A9G3V9"/>
<dbReference type="Proteomes" id="UP000243542">
    <property type="component" value="Unassembled WGS sequence"/>
</dbReference>
<gene>
    <name evidence="1" type="ORF">ATK36_1144</name>
</gene>
<evidence type="ECO:0000313" key="1">
    <source>
        <dbReference type="EMBL" id="PFG57552.1"/>
    </source>
</evidence>
<dbReference type="Pfam" id="PF01244">
    <property type="entry name" value="Peptidase_M19"/>
    <property type="match status" value="1"/>
</dbReference>
<dbReference type="PANTHER" id="PTHR10443:SF12">
    <property type="entry name" value="DIPEPTIDASE"/>
    <property type="match status" value="1"/>
</dbReference>
<dbReference type="InterPro" id="IPR008257">
    <property type="entry name" value="Pept_M19"/>
</dbReference>
<dbReference type="Gene3D" id="3.20.20.140">
    <property type="entry name" value="Metal-dependent hydrolases"/>
    <property type="match status" value="1"/>
</dbReference>
<protein>
    <submittedName>
        <fullName evidence="1">Membrane dipeptidase</fullName>
    </submittedName>
</protein>
<dbReference type="EMBL" id="PDJK01000001">
    <property type="protein sequence ID" value="PFG57552.1"/>
    <property type="molecule type" value="Genomic_DNA"/>
</dbReference>
<comment type="caution">
    <text evidence="1">The sequence shown here is derived from an EMBL/GenBank/DDBJ whole genome shotgun (WGS) entry which is preliminary data.</text>
</comment>
<name>A0A2A9G3V9_9PSEU</name>
<keyword evidence="2" id="KW-1185">Reference proteome</keyword>
<dbReference type="PANTHER" id="PTHR10443">
    <property type="entry name" value="MICROSOMAL DIPEPTIDASE"/>
    <property type="match status" value="1"/>
</dbReference>
<accession>A0A2A9G3V9</accession>
<sequence length="336" mass="36117">MINNYVGPAVGNVLALHATQGHGANVLRKHHLPRWRDGGLTGAVMQVSDWATLGMLLSEVTQSEGELTFVRNRAEFENRPAGSFGLFISVEGYQSFAGDFDALYALSELGITAFTFTHNVQNVLCTGANERFGEGGLTHLGKATLEELEKLPVLVDLVHMSRASFWDALDLYSGDLFVSHSNADAVNPHPRNLTDDQIKAVAERGGVVGLNSYRGYVHRVAGEATLEHLLDHAMHTYNLVGPEHLSLGLDFWEGPMEMLAGVMDSVDPDGSHGLHGTGTSIYSQGPVGLEHIGHLGNLVEGLAGRGLTPAEIDLVTGGSYLRLLERARPATVPATH</sequence>
<dbReference type="PROSITE" id="PS51365">
    <property type="entry name" value="RENAL_DIPEPTIDASE_2"/>
    <property type="match status" value="1"/>
</dbReference>
<dbReference type="SUPFAM" id="SSF51556">
    <property type="entry name" value="Metallo-dependent hydrolases"/>
    <property type="match status" value="1"/>
</dbReference>
<reference evidence="1 2" key="1">
    <citation type="submission" date="2017-10" db="EMBL/GenBank/DDBJ databases">
        <title>Sequencing the genomes of 1000 actinobacteria strains.</title>
        <authorList>
            <person name="Klenk H.-P."/>
        </authorList>
    </citation>
    <scope>NUCLEOTIDE SEQUENCE [LARGE SCALE GENOMIC DNA]</scope>
    <source>
        <strain evidence="1 2">DSM 46092</strain>
    </source>
</reference>
<dbReference type="RefSeq" id="WP_098510112.1">
    <property type="nucleotide sequence ID" value="NZ_JBIAKZ010000006.1"/>
</dbReference>
<proteinExistence type="predicted"/>
<evidence type="ECO:0000313" key="2">
    <source>
        <dbReference type="Proteomes" id="UP000243542"/>
    </source>
</evidence>